<feature type="compositionally biased region" description="Basic and acidic residues" evidence="1">
    <location>
        <begin position="767"/>
        <end position="780"/>
    </location>
</feature>
<dbReference type="Gene3D" id="3.30.420.10">
    <property type="entry name" value="Ribonuclease H-like superfamily/Ribonuclease H"/>
    <property type="match status" value="1"/>
</dbReference>
<evidence type="ECO:0000313" key="2">
    <source>
        <dbReference type="EMBL" id="KAJ8866338.1"/>
    </source>
</evidence>
<gene>
    <name evidence="2" type="ORF">PR048_032181</name>
</gene>
<feature type="compositionally biased region" description="Basic and acidic residues" evidence="1">
    <location>
        <begin position="1481"/>
        <end position="1492"/>
    </location>
</feature>
<dbReference type="Proteomes" id="UP001159363">
    <property type="component" value="Chromosome 15"/>
</dbReference>
<sequence>MEEILQNGRDIAKWQRYCKMAEILQNGRDIAKWKRYCKMAEILQNGRDIDDNGRCHVSRATMQWYADNNVRRLDRPAQSPGTNPIEHLWDELDRRVRARQARPKSIAQLVEWLQEEWRRIPVDVLQTLAESMQSRVAAVGGATVAERLACSPPTKAIRVQSPAGSLQIFACENRATRCRWSAGFLGDISFPPPFHYGAAPQSPSPALKKLFERHKTTLQICVFKEQGATSLASDWSTSKRRSLEPQALATASMLSGFMRVTRAVLRSLPFCNMGPLSGFSGKETCPTSTREPVIVRCFRGPLSGFSGKEICPTSTREPGIVSSTLHNNFLHTQTQQKGSRGALFQGSTVWILGQGDLPHLHSGTRPREADYKGGTRGEPCFYQKSDWTMVPRAPRICTNNDHLSFRFAPSLLNEIKEGKKFKLCFSQQPPALLLLSYWLSTYLEPLGCLSASISNPALPPEAEVLSLGTPSQAACKINCDATGEKRTYMSTPVACRSDEPFGAEYTVISRASFANNIHAIVTEWPSIQKRNDLSARLKWTCHRCGTMERDSAPIGYCLLQKWSHGVVLDIALASHSGVPGFDPRRVHSRIVACGNRAGLCCLAAAFLEHFLYDVNIPNFFPSIVTNLTVRMSLRAPVKIYDVNIRNFFPSIVTNLTVRMSLTAPVKLASRRHPRLSVVVGKGRGLQTGIHGDPARPGATTVGLATSPCPSALPEFSPRPARVIDRCAGRRQSNERCQSNRAVPNALSSAHIYDRLVPRGQADTVQGRARERERERERERGQLYMSTAKELDGRKRKYRSRRVINKQLWRGGDVYSVSESISHRRAFSLGANGHPLPSPPWAEIAVWFDTLWAALNQSEASNDKIVQSRTSCLVKTHCGSSVLQKPHRPMRYPSHHDNSVADLVNISVLKECPPPHALSLSLSLTHFAAEIMLKRCKRLNRRNFHINVATCLYRHAPPRVIRERREYSGCVGGGGGDRSLAGTTVDSATIVNKECELHADDLTWRCASYREPMNKISNQALVPRLLIPQPTSTRQNDSDGRTCIRVKNSVLGARPRIAPVREFGFPLATPIGANRTRFPAGFSQLGIVSGDIADRRVFSGISRSPLLFRSAAAPCSLQSPSSALKTSMLRAAKISQLNPTDVNNFFSSRILLSTSARLHYRGSKLDPRLDLRSTQKIVAPSEFRAGLEIEMKFNSNRRNWWFEISIRDQQPSIVKFRRCNTFTLDPGSELGSFDLGSGKMLVQPGITIVLNSTPPPEALPEDYETRTTYRGFRLRRSTSPPSRELLRDFDCERHGAASEYTGGMNGRSPIKPADQRDRSTRFPLAKNPGVNRPEIETEPNSLNGGGGVLPRVKRSTPDQFHFQKFQGQQPDIHLLENRIHIVHRALRIQTNCREQKTARQLKTLRLEAANHSHASRAANAEEMSRGRSARWNEVVDWKGEGTSAVTEPTPPPTWGEAPPLSALVAKTTPYPLPPSPPQGRNIRRDNVKARRSDGLPTTPSQIASSSALFNHSLLKAVHDQYNLKIRNRKSRVRRETLRRPYPKDVAKGHNTAQNSSNSKTLYLKNFLNANFKEIIRGRFHQILIFEIKLSLIGNGVTWRMLCAFKLPFRDDSATRRRLRETPELLVFRVGQSTNQEGRVVSMLAVNSHVVFFLRSTINVFYTESTMDMENSVKAESNVSRSRQLDARQAELQRQDELNFKQAYLCNMLVIGTYIISQALNASQLCAPIACSSVGKGVALQLYLRQPTEKPRRLECIQYSVSLLISHQGDPGSIPCRVACGNRAGRCRWSAGFLWHLPFPPPLHSGAAPFSPHFTIVSSKDLAVKSHPYLRDTPHLNAYKENQYKNLDAGSRPARPKEGKRTPSVGSDPLGNLARDQDSREWKYTDLAMEYGTGEFKGRESILKDDIYEGYKAAPRNHDIFHCNFFNSCNIRDSQFLAGANKFIHLVGEYSNSVRQRRGVSIHNIQEEGAMQRSRCVEVEMKFEVVAVVEVELDLEVEYVVEIEVEMEFDVEIKVSLEVEVKVNVVDIAAEVGVVVGIVVEIYEKTMPLVGEFSRESPVSPASHSSAATYSARFTFIGSQDLDVQSRPRSLHSSLTATRIKSAPSGMQYPTWRKCGSSGWEASSLTTKPSRTPMRAMSFRPYRTCASRPQTRKINTPDGRSLNTLNLHGVVPLDDMRRVIPGPGQSCPRITPVLCTVAAREVRRDEARLACVPHVFQPPAASLGTVYVLQPFQITCITHPLPLRERAMSLMCLCCLEPHSRAFVSPINMVEYTFVYGTAGGNGRAARRLYQERYREGATPSHTLFATVTKRLREQGTFTADRNDCGAPKRRRTPELEEAVLLHHVEQSPSASPAEFAPSVYFCTWFMHHCTDKPVHTSHVSPNNTHIQGFQHSISINVWTGILDGRVQNILCEMMVARKRYISGHGFLFKRSSTESSLRVLGV</sequence>
<dbReference type="InterPro" id="IPR036397">
    <property type="entry name" value="RNaseH_sf"/>
</dbReference>
<feature type="region of interest" description="Disordered" evidence="1">
    <location>
        <begin position="1296"/>
        <end position="1346"/>
    </location>
</feature>
<accession>A0ABQ9G4Q3</accession>
<feature type="region of interest" description="Disordered" evidence="1">
    <location>
        <begin position="758"/>
        <end position="781"/>
    </location>
</feature>
<comment type="caution">
    <text evidence="2">The sequence shown here is derived from an EMBL/GenBank/DDBJ whole genome shotgun (WGS) entry which is preliminary data.</text>
</comment>
<proteinExistence type="predicted"/>
<dbReference type="EMBL" id="JARBHB010000016">
    <property type="protein sequence ID" value="KAJ8866338.1"/>
    <property type="molecule type" value="Genomic_DNA"/>
</dbReference>
<protein>
    <submittedName>
        <fullName evidence="2">Uncharacterized protein</fullName>
    </submittedName>
</protein>
<evidence type="ECO:0000313" key="3">
    <source>
        <dbReference type="Proteomes" id="UP001159363"/>
    </source>
</evidence>
<name>A0ABQ9G4Q3_9NEOP</name>
<evidence type="ECO:0000256" key="1">
    <source>
        <dbReference type="SAM" id="MobiDB-lite"/>
    </source>
</evidence>
<feature type="region of interest" description="Disordered" evidence="1">
    <location>
        <begin position="1839"/>
        <end position="1870"/>
    </location>
</feature>
<keyword evidence="3" id="KW-1185">Reference proteome</keyword>
<reference evidence="2 3" key="1">
    <citation type="submission" date="2023-02" db="EMBL/GenBank/DDBJ databases">
        <title>LHISI_Scaffold_Assembly.</title>
        <authorList>
            <person name="Stuart O.P."/>
            <person name="Cleave R."/>
            <person name="Magrath M.J.L."/>
            <person name="Mikheyev A.S."/>
        </authorList>
    </citation>
    <scope>NUCLEOTIDE SEQUENCE [LARGE SCALE GENOMIC DNA]</scope>
    <source>
        <strain evidence="2">Daus_M_001</strain>
        <tissue evidence="2">Leg muscle</tissue>
    </source>
</reference>
<feature type="region of interest" description="Disordered" evidence="1">
    <location>
        <begin position="1468"/>
        <end position="1501"/>
    </location>
</feature>
<organism evidence="2 3">
    <name type="scientific">Dryococelus australis</name>
    <dbReference type="NCBI Taxonomy" id="614101"/>
    <lineage>
        <taxon>Eukaryota</taxon>
        <taxon>Metazoa</taxon>
        <taxon>Ecdysozoa</taxon>
        <taxon>Arthropoda</taxon>
        <taxon>Hexapoda</taxon>
        <taxon>Insecta</taxon>
        <taxon>Pterygota</taxon>
        <taxon>Neoptera</taxon>
        <taxon>Polyneoptera</taxon>
        <taxon>Phasmatodea</taxon>
        <taxon>Verophasmatodea</taxon>
        <taxon>Anareolatae</taxon>
        <taxon>Phasmatidae</taxon>
        <taxon>Eurycanthinae</taxon>
        <taxon>Dryococelus</taxon>
    </lineage>
</organism>